<evidence type="ECO:0000256" key="9">
    <source>
        <dbReference type="ARBA" id="ARBA00023136"/>
    </source>
</evidence>
<evidence type="ECO:0000256" key="4">
    <source>
        <dbReference type="ARBA" id="ARBA00022692"/>
    </source>
</evidence>
<organism evidence="18 19">
    <name type="scientific">Amphibalanus amphitrite</name>
    <name type="common">Striped barnacle</name>
    <name type="synonym">Balanus amphitrite</name>
    <dbReference type="NCBI Taxonomy" id="1232801"/>
    <lineage>
        <taxon>Eukaryota</taxon>
        <taxon>Metazoa</taxon>
        <taxon>Ecdysozoa</taxon>
        <taxon>Arthropoda</taxon>
        <taxon>Crustacea</taxon>
        <taxon>Multicrustacea</taxon>
        <taxon>Cirripedia</taxon>
        <taxon>Thoracica</taxon>
        <taxon>Thoracicalcarea</taxon>
        <taxon>Balanomorpha</taxon>
        <taxon>Balanoidea</taxon>
        <taxon>Balanidae</taxon>
        <taxon>Amphibalaninae</taxon>
        <taxon>Amphibalanus</taxon>
    </lineage>
</organism>
<reference evidence="18 19" key="1">
    <citation type="submission" date="2019-07" db="EMBL/GenBank/DDBJ databases">
        <title>Draft genome assembly of a fouling barnacle, Amphibalanus amphitrite (Darwin, 1854): The first reference genome for Thecostraca.</title>
        <authorList>
            <person name="Kim W."/>
        </authorList>
    </citation>
    <scope>NUCLEOTIDE SEQUENCE [LARGE SCALE GENOMIC DNA]</scope>
    <source>
        <strain evidence="18">SNU_AA5</strain>
        <tissue evidence="18">Soma without cirri and trophi</tissue>
    </source>
</reference>
<feature type="domain" description="Guanylate cyclase" evidence="17">
    <location>
        <begin position="366"/>
        <end position="385"/>
    </location>
</feature>
<dbReference type="InterPro" id="IPR029787">
    <property type="entry name" value="Nucleotide_cyclase"/>
</dbReference>
<dbReference type="Proteomes" id="UP000440578">
    <property type="component" value="Unassembled WGS sequence"/>
</dbReference>
<evidence type="ECO:0000256" key="2">
    <source>
        <dbReference type="ARBA" id="ARBA00004479"/>
    </source>
</evidence>
<keyword evidence="8" id="KW-0342">GTP-binding</keyword>
<accession>A0A6A4WMQ6</accession>
<keyword evidence="6" id="KW-0547">Nucleotide-binding</keyword>
<dbReference type="InterPro" id="IPR011009">
    <property type="entry name" value="Kinase-like_dom_sf"/>
</dbReference>
<dbReference type="AlphaFoldDB" id="A0A6A4WMQ6"/>
<keyword evidence="10 18" id="KW-0675">Receptor</keyword>
<dbReference type="OrthoDB" id="1890790at2759"/>
<dbReference type="Gene3D" id="6.10.250.780">
    <property type="match status" value="1"/>
</dbReference>
<dbReference type="GO" id="GO:0005525">
    <property type="term" value="F:GTP binding"/>
    <property type="evidence" value="ECO:0007669"/>
    <property type="project" value="UniProtKB-KW"/>
</dbReference>
<keyword evidence="12 14" id="KW-0456">Lyase</keyword>
<dbReference type="InterPro" id="IPR018297">
    <property type="entry name" value="A/G_cyclase_CS"/>
</dbReference>
<dbReference type="GO" id="GO:0007168">
    <property type="term" value="P:receptor guanylyl cyclase signaling pathway"/>
    <property type="evidence" value="ECO:0007669"/>
    <property type="project" value="TreeGrafter"/>
</dbReference>
<feature type="domain" description="Protein kinase" evidence="16">
    <location>
        <begin position="1"/>
        <end position="290"/>
    </location>
</feature>
<dbReference type="GO" id="GO:0004383">
    <property type="term" value="F:guanylate cyclase activity"/>
    <property type="evidence" value="ECO:0007669"/>
    <property type="project" value="UniProtKB-EC"/>
</dbReference>
<dbReference type="InterPro" id="IPR050401">
    <property type="entry name" value="Cyclic_nucleotide_synthase"/>
</dbReference>
<gene>
    <name evidence="18" type="primary">Npr2_1</name>
    <name evidence="18" type="ORF">FJT64_002417</name>
</gene>
<evidence type="ECO:0000256" key="13">
    <source>
        <dbReference type="ARBA" id="ARBA00023293"/>
    </source>
</evidence>
<proteinExistence type="inferred from homology"/>
<evidence type="ECO:0000313" key="19">
    <source>
        <dbReference type="Proteomes" id="UP000440578"/>
    </source>
</evidence>
<keyword evidence="11" id="KW-0325">Glycoprotein</keyword>
<keyword evidence="5" id="KW-0732">Signal</keyword>
<dbReference type="InterPro" id="IPR001245">
    <property type="entry name" value="Ser-Thr/Tyr_kinase_cat_dom"/>
</dbReference>
<dbReference type="PROSITE" id="PS50011">
    <property type="entry name" value="PROTEIN_KINASE_DOM"/>
    <property type="match status" value="1"/>
</dbReference>
<dbReference type="PROSITE" id="PS00452">
    <property type="entry name" value="GUANYLATE_CYCLASE_1"/>
    <property type="match status" value="1"/>
</dbReference>
<dbReference type="GO" id="GO:0035556">
    <property type="term" value="P:intracellular signal transduction"/>
    <property type="evidence" value="ECO:0007669"/>
    <property type="project" value="InterPro"/>
</dbReference>
<dbReference type="Pfam" id="PF00211">
    <property type="entry name" value="Guanylate_cyc"/>
    <property type="match status" value="1"/>
</dbReference>
<evidence type="ECO:0000256" key="6">
    <source>
        <dbReference type="ARBA" id="ARBA00022741"/>
    </source>
</evidence>
<dbReference type="EMBL" id="VIIS01000658">
    <property type="protein sequence ID" value="KAF0306539.1"/>
    <property type="molecule type" value="Genomic_DNA"/>
</dbReference>
<dbReference type="GO" id="GO:0005886">
    <property type="term" value="C:plasma membrane"/>
    <property type="evidence" value="ECO:0007669"/>
    <property type="project" value="TreeGrafter"/>
</dbReference>
<evidence type="ECO:0000259" key="16">
    <source>
        <dbReference type="PROSITE" id="PS50011"/>
    </source>
</evidence>
<dbReference type="InterPro" id="IPR001054">
    <property type="entry name" value="A/G_cyclase"/>
</dbReference>
<evidence type="ECO:0000256" key="8">
    <source>
        <dbReference type="ARBA" id="ARBA00023134"/>
    </source>
</evidence>
<sequence length="526" mass="60293">MVRYHVVTFWHNVENELKALKRSVRRHYKLEAELASMTWKIQWDEVLSTQLPRSTRGKFGSRISVGRVSMLMKDLHHDHLVRFIGMSIESPHQAIFTEYCPKGSLQDILENEQIKLDWMFRYSLMHDIVKGMAYLHSSEIRVHSKLKSSNCVVDSRFVLKITDFGLHQLDTDDENQNLDSYVYWKRRLWTAPELLRTAQPMGHIRGTQKGDVYSFAIIVQEIIMRMGPFFVHNEISPKEIVENVRNGQKPPFRPAIDDDMADEEVLQMMRRCWSEDPVDRPDFHALKGIIRRLNKDNESGNILDNLLSRMEQYANNLEALVEERTADYLDEKRKCEELLYQLLPKSVASQLIAGKSVVAEHYDSVTIYFSDIVGFTAISAESTPMQVETIGDAYMVVSGLPVRNGIKHAGEIAGMSLAMLEAIRRQLFKGPVVAGVVGLKMPRYCLFGDTVNTSSRMESNGLPLRIHVSSTTKEALDKLGMFQLDLRGEVEMKGKGKMVTYWLRHKEPTATDLIDIDGVDLRETKV</sequence>
<dbReference type="SUPFAM" id="SSF55073">
    <property type="entry name" value="Nucleotide cyclase"/>
    <property type="match status" value="1"/>
</dbReference>
<dbReference type="FunFam" id="1.10.510.10:FF:000420">
    <property type="entry name" value="Guanylate cyclase"/>
    <property type="match status" value="1"/>
</dbReference>
<dbReference type="EC" id="4.6.1.2" evidence="3 15"/>
<evidence type="ECO:0000256" key="7">
    <source>
        <dbReference type="ARBA" id="ARBA00022989"/>
    </source>
</evidence>
<evidence type="ECO:0000259" key="17">
    <source>
        <dbReference type="PROSITE" id="PS50125"/>
    </source>
</evidence>
<dbReference type="SUPFAM" id="SSF56112">
    <property type="entry name" value="Protein kinase-like (PK-like)"/>
    <property type="match status" value="1"/>
</dbReference>
<dbReference type="GO" id="GO:0001653">
    <property type="term" value="F:peptide receptor activity"/>
    <property type="evidence" value="ECO:0007669"/>
    <property type="project" value="TreeGrafter"/>
</dbReference>
<comment type="similarity">
    <text evidence="14">Belongs to the adenylyl cyclase class-4/guanylyl cyclase family.</text>
</comment>
<keyword evidence="13 15" id="KW-0141">cGMP biosynthesis</keyword>
<keyword evidence="4" id="KW-0812">Transmembrane</keyword>
<evidence type="ECO:0000313" key="18">
    <source>
        <dbReference type="EMBL" id="KAF0306539.1"/>
    </source>
</evidence>
<evidence type="ECO:0000256" key="12">
    <source>
        <dbReference type="ARBA" id="ARBA00023239"/>
    </source>
</evidence>
<dbReference type="Gene3D" id="1.10.510.10">
    <property type="entry name" value="Transferase(Phosphotransferase) domain 1"/>
    <property type="match status" value="1"/>
</dbReference>
<dbReference type="Pfam" id="PF07714">
    <property type="entry name" value="PK_Tyr_Ser-Thr"/>
    <property type="match status" value="1"/>
</dbReference>
<comment type="catalytic activity">
    <reaction evidence="1 15">
        <text>GTP = 3',5'-cyclic GMP + diphosphate</text>
        <dbReference type="Rhea" id="RHEA:13665"/>
        <dbReference type="ChEBI" id="CHEBI:33019"/>
        <dbReference type="ChEBI" id="CHEBI:37565"/>
        <dbReference type="ChEBI" id="CHEBI:57746"/>
        <dbReference type="EC" id="4.6.1.2"/>
    </reaction>
</comment>
<evidence type="ECO:0000256" key="3">
    <source>
        <dbReference type="ARBA" id="ARBA00012202"/>
    </source>
</evidence>
<dbReference type="GO" id="GO:0005524">
    <property type="term" value="F:ATP binding"/>
    <property type="evidence" value="ECO:0007669"/>
    <property type="project" value="InterPro"/>
</dbReference>
<dbReference type="GO" id="GO:0004016">
    <property type="term" value="F:adenylate cyclase activity"/>
    <property type="evidence" value="ECO:0007669"/>
    <property type="project" value="TreeGrafter"/>
</dbReference>
<keyword evidence="19" id="KW-1185">Reference proteome</keyword>
<feature type="domain" description="Guanylate cyclase" evidence="17">
    <location>
        <begin position="386"/>
        <end position="458"/>
    </location>
</feature>
<dbReference type="InterPro" id="IPR000719">
    <property type="entry name" value="Prot_kinase_dom"/>
</dbReference>
<dbReference type="SMART" id="SM00044">
    <property type="entry name" value="CYCc"/>
    <property type="match status" value="1"/>
</dbReference>
<dbReference type="PANTHER" id="PTHR11920:SF494">
    <property type="entry name" value="ATRIAL NATRIURETIC PEPTIDE RECEPTOR 2"/>
    <property type="match status" value="1"/>
</dbReference>
<comment type="caution">
    <text evidence="18">The sequence shown here is derived from an EMBL/GenBank/DDBJ whole genome shotgun (WGS) entry which is preliminary data.</text>
</comment>
<evidence type="ECO:0000256" key="10">
    <source>
        <dbReference type="ARBA" id="ARBA00023170"/>
    </source>
</evidence>
<dbReference type="CDD" id="cd07302">
    <property type="entry name" value="CHD"/>
    <property type="match status" value="1"/>
</dbReference>
<evidence type="ECO:0000256" key="1">
    <source>
        <dbReference type="ARBA" id="ARBA00001436"/>
    </source>
</evidence>
<dbReference type="Gene3D" id="3.30.70.1230">
    <property type="entry name" value="Nucleotide cyclase"/>
    <property type="match status" value="2"/>
</dbReference>
<evidence type="ECO:0000256" key="15">
    <source>
        <dbReference type="RuleBase" id="RU003431"/>
    </source>
</evidence>
<dbReference type="PANTHER" id="PTHR11920">
    <property type="entry name" value="GUANYLYL CYCLASE"/>
    <property type="match status" value="1"/>
</dbReference>
<keyword evidence="9" id="KW-0472">Membrane</keyword>
<keyword evidence="7" id="KW-1133">Transmembrane helix</keyword>
<comment type="subcellular location">
    <subcellularLocation>
        <location evidence="2">Membrane</location>
        <topology evidence="2">Single-pass type I membrane protein</topology>
    </subcellularLocation>
</comment>
<dbReference type="PROSITE" id="PS50125">
    <property type="entry name" value="GUANYLATE_CYCLASE_2"/>
    <property type="match status" value="2"/>
</dbReference>
<name>A0A6A4WMQ6_AMPAM</name>
<protein>
    <recommendedName>
        <fullName evidence="3 15">Guanylate cyclase</fullName>
        <ecNumber evidence="3 15">4.6.1.2</ecNumber>
    </recommendedName>
</protein>
<evidence type="ECO:0000256" key="14">
    <source>
        <dbReference type="RuleBase" id="RU000405"/>
    </source>
</evidence>
<evidence type="ECO:0000256" key="11">
    <source>
        <dbReference type="ARBA" id="ARBA00023180"/>
    </source>
</evidence>
<dbReference type="GO" id="GO:0004672">
    <property type="term" value="F:protein kinase activity"/>
    <property type="evidence" value="ECO:0007669"/>
    <property type="project" value="InterPro"/>
</dbReference>
<evidence type="ECO:0000256" key="5">
    <source>
        <dbReference type="ARBA" id="ARBA00022729"/>
    </source>
</evidence>